<keyword evidence="2" id="KW-0805">Transcription regulation</keyword>
<dbReference type="EMBL" id="FWFL01000001">
    <property type="protein sequence ID" value="SLN15310.1"/>
    <property type="molecule type" value="Genomic_DNA"/>
</dbReference>
<dbReference type="InterPro" id="IPR050176">
    <property type="entry name" value="LTTR"/>
</dbReference>
<dbReference type="InterPro" id="IPR005119">
    <property type="entry name" value="LysR_subst-bd"/>
</dbReference>
<dbReference type="RefSeq" id="WP_085890883.1">
    <property type="nucleotide sequence ID" value="NZ_FWFL01000001.1"/>
</dbReference>
<dbReference type="InterPro" id="IPR000847">
    <property type="entry name" value="LysR_HTH_N"/>
</dbReference>
<dbReference type="SUPFAM" id="SSF46785">
    <property type="entry name" value="Winged helix' DNA-binding domain"/>
    <property type="match status" value="1"/>
</dbReference>
<protein>
    <submittedName>
        <fullName evidence="6">HTH-type transcriptional regulator CynR</fullName>
    </submittedName>
</protein>
<accession>A0A1Y5REL4</accession>
<evidence type="ECO:0000256" key="2">
    <source>
        <dbReference type="ARBA" id="ARBA00023015"/>
    </source>
</evidence>
<dbReference type="Pfam" id="PF00126">
    <property type="entry name" value="HTH_1"/>
    <property type="match status" value="1"/>
</dbReference>
<dbReference type="GO" id="GO:0003677">
    <property type="term" value="F:DNA binding"/>
    <property type="evidence" value="ECO:0007669"/>
    <property type="project" value="UniProtKB-KW"/>
</dbReference>
<dbReference type="Proteomes" id="UP000193827">
    <property type="component" value="Unassembled WGS sequence"/>
</dbReference>
<proteinExistence type="inferred from homology"/>
<dbReference type="GO" id="GO:0003700">
    <property type="term" value="F:DNA-binding transcription factor activity"/>
    <property type="evidence" value="ECO:0007669"/>
    <property type="project" value="InterPro"/>
</dbReference>
<keyword evidence="3" id="KW-0238">DNA-binding</keyword>
<feature type="domain" description="HTH lysR-type" evidence="5">
    <location>
        <begin position="4"/>
        <end position="61"/>
    </location>
</feature>
<dbReference type="OrthoDB" id="9803735at2"/>
<keyword evidence="4" id="KW-0804">Transcription</keyword>
<dbReference type="PANTHER" id="PTHR30579">
    <property type="entry name" value="TRANSCRIPTIONAL REGULATOR"/>
    <property type="match status" value="1"/>
</dbReference>
<dbReference type="Gene3D" id="1.10.10.10">
    <property type="entry name" value="Winged helix-like DNA-binding domain superfamily/Winged helix DNA-binding domain"/>
    <property type="match status" value="1"/>
</dbReference>
<evidence type="ECO:0000256" key="1">
    <source>
        <dbReference type="ARBA" id="ARBA00009437"/>
    </source>
</evidence>
<dbReference type="Gene3D" id="3.40.190.10">
    <property type="entry name" value="Periplasmic binding protein-like II"/>
    <property type="match status" value="2"/>
</dbReference>
<gene>
    <name evidence="6" type="primary">cynR_3</name>
    <name evidence="6" type="ORF">PEL8287_00648</name>
</gene>
<evidence type="ECO:0000259" key="5">
    <source>
        <dbReference type="PROSITE" id="PS50931"/>
    </source>
</evidence>
<organism evidence="6 7">
    <name type="scientific">Roseovarius litorisediminis</name>
    <dbReference type="NCBI Taxonomy" id="1312363"/>
    <lineage>
        <taxon>Bacteria</taxon>
        <taxon>Pseudomonadati</taxon>
        <taxon>Pseudomonadota</taxon>
        <taxon>Alphaproteobacteria</taxon>
        <taxon>Rhodobacterales</taxon>
        <taxon>Roseobacteraceae</taxon>
        <taxon>Roseovarius</taxon>
    </lineage>
</organism>
<dbReference type="PANTHER" id="PTHR30579:SF7">
    <property type="entry name" value="HTH-TYPE TRANSCRIPTIONAL REGULATOR LRHA-RELATED"/>
    <property type="match status" value="1"/>
</dbReference>
<name>A0A1Y5REL4_9RHOB</name>
<dbReference type="InterPro" id="IPR036388">
    <property type="entry name" value="WH-like_DNA-bd_sf"/>
</dbReference>
<reference evidence="6 7" key="1">
    <citation type="submission" date="2017-03" db="EMBL/GenBank/DDBJ databases">
        <authorList>
            <person name="Afonso C.L."/>
            <person name="Miller P.J."/>
            <person name="Scott M.A."/>
            <person name="Spackman E."/>
            <person name="Goraichik I."/>
            <person name="Dimitrov K.M."/>
            <person name="Suarez D.L."/>
            <person name="Swayne D.E."/>
        </authorList>
    </citation>
    <scope>NUCLEOTIDE SEQUENCE [LARGE SCALE GENOMIC DNA]</scope>
    <source>
        <strain evidence="6 7">CECT 8287</strain>
    </source>
</reference>
<dbReference type="PROSITE" id="PS50931">
    <property type="entry name" value="HTH_LYSR"/>
    <property type="match status" value="1"/>
</dbReference>
<evidence type="ECO:0000256" key="3">
    <source>
        <dbReference type="ARBA" id="ARBA00023125"/>
    </source>
</evidence>
<evidence type="ECO:0000313" key="6">
    <source>
        <dbReference type="EMBL" id="SLN15310.1"/>
    </source>
</evidence>
<dbReference type="Pfam" id="PF03466">
    <property type="entry name" value="LysR_substrate"/>
    <property type="match status" value="1"/>
</dbReference>
<dbReference type="InterPro" id="IPR036390">
    <property type="entry name" value="WH_DNA-bd_sf"/>
</dbReference>
<sequence length="286" mass="31272">MDTLDSDLLRTFLAIADAGSVTDGAARIFRSQSAASLQIKRLEETLGQPVFDRHGRGVTLTEAGEQLIPVAREVTSRLDQTLRSLRADGMTGSLRIGVPDDHSHRFLAQIIAEFAQSHPSVELHVTCDLSARFPQALANGALDLAVYEVERPDNPDSVLWRDQTYWVASRHHDLLTQDVLPVALFDRDCWWRDAALEALNRLGRPYRVIFSSQSVTGVAAAIEAGIAIGLLGESSLNDTLVQLTPEQGFAVMPVSNLVLGTAGTGETPARKGMTDAIRRAFQNERF</sequence>
<keyword evidence="7" id="KW-1185">Reference proteome</keyword>
<dbReference type="AlphaFoldDB" id="A0A1Y5REL4"/>
<dbReference type="SUPFAM" id="SSF53850">
    <property type="entry name" value="Periplasmic binding protein-like II"/>
    <property type="match status" value="1"/>
</dbReference>
<evidence type="ECO:0000313" key="7">
    <source>
        <dbReference type="Proteomes" id="UP000193827"/>
    </source>
</evidence>
<comment type="similarity">
    <text evidence="1">Belongs to the LysR transcriptional regulatory family.</text>
</comment>
<dbReference type="FunFam" id="1.10.10.10:FF:000001">
    <property type="entry name" value="LysR family transcriptional regulator"/>
    <property type="match status" value="1"/>
</dbReference>
<evidence type="ECO:0000256" key="4">
    <source>
        <dbReference type="ARBA" id="ARBA00023163"/>
    </source>
</evidence>